<proteinExistence type="predicted"/>
<dbReference type="AlphaFoldDB" id="K1M127"/>
<keyword evidence="2" id="KW-1185">Reference proteome</keyword>
<sequence>MEMGQIRLKQRACIISEMKDLRLGYMKFDSDTCQNKKVAVL</sequence>
<evidence type="ECO:0000313" key="2">
    <source>
        <dbReference type="Proteomes" id="UP000004478"/>
    </source>
</evidence>
<organism evidence="1 2">
    <name type="scientific">Cecembia lonarensis (strain CCUG 58316 / KCTC 22772 / LW9)</name>
    <dbReference type="NCBI Taxonomy" id="1225176"/>
    <lineage>
        <taxon>Bacteria</taxon>
        <taxon>Pseudomonadati</taxon>
        <taxon>Bacteroidota</taxon>
        <taxon>Cytophagia</taxon>
        <taxon>Cytophagales</taxon>
        <taxon>Cyclobacteriaceae</taxon>
        <taxon>Cecembia</taxon>
    </lineage>
</organism>
<reference evidence="1 2" key="1">
    <citation type="journal article" date="2012" name="J. Bacteriol.">
        <title>Draft Genome Sequence of Cecembia lonarensis Strain LW9T, Isolated from Lonar Lake, a Haloalkaline Lake in India.</title>
        <authorList>
            <person name="Shivaji S."/>
            <person name="Ara S."/>
            <person name="Singh A."/>
            <person name="Pinnaka A.K."/>
        </authorList>
    </citation>
    <scope>NUCLEOTIDE SEQUENCE [LARGE SCALE GENOMIC DNA]</scope>
    <source>
        <strain evidence="1 2">LW9</strain>
    </source>
</reference>
<protein>
    <submittedName>
        <fullName evidence="1">Uncharacterized protein</fullName>
    </submittedName>
</protein>
<accession>K1M127</accession>
<dbReference type="Proteomes" id="UP000004478">
    <property type="component" value="Unassembled WGS sequence"/>
</dbReference>
<name>K1M127_CECL9</name>
<comment type="caution">
    <text evidence="1">The sequence shown here is derived from an EMBL/GenBank/DDBJ whole genome shotgun (WGS) entry which is preliminary data.</text>
</comment>
<gene>
    <name evidence="1" type="ORF">B879_01321</name>
</gene>
<dbReference type="EMBL" id="AMGM01000014">
    <property type="protein sequence ID" value="EKB50039.1"/>
    <property type="molecule type" value="Genomic_DNA"/>
</dbReference>
<evidence type="ECO:0000313" key="1">
    <source>
        <dbReference type="EMBL" id="EKB50039.1"/>
    </source>
</evidence>